<feature type="transmembrane region" description="Helical" evidence="2">
    <location>
        <begin position="68"/>
        <end position="91"/>
    </location>
</feature>
<accession>A0A1X2HT37</accession>
<comment type="caution">
    <text evidence="3">The sequence shown here is derived from an EMBL/GenBank/DDBJ whole genome shotgun (WGS) entry which is preliminary data.</text>
</comment>
<protein>
    <submittedName>
        <fullName evidence="3">Uncharacterized protein</fullName>
    </submittedName>
</protein>
<evidence type="ECO:0000313" key="3">
    <source>
        <dbReference type="EMBL" id="ORZ02765.1"/>
    </source>
</evidence>
<keyword evidence="4" id="KW-1185">Reference proteome</keyword>
<dbReference type="InParanoid" id="A0A1X2HT37"/>
<evidence type="ECO:0000313" key="4">
    <source>
        <dbReference type="Proteomes" id="UP000242180"/>
    </source>
</evidence>
<keyword evidence="2" id="KW-0472">Membrane</keyword>
<proteinExistence type="predicted"/>
<dbReference type="OMA" id="IYWAACI"/>
<evidence type="ECO:0000256" key="1">
    <source>
        <dbReference type="SAM" id="MobiDB-lite"/>
    </source>
</evidence>
<feature type="compositionally biased region" description="Pro residues" evidence="1">
    <location>
        <begin position="192"/>
        <end position="208"/>
    </location>
</feature>
<organism evidence="3 4">
    <name type="scientific">Syncephalastrum racemosum</name>
    <name type="common">Filamentous fungus</name>
    <dbReference type="NCBI Taxonomy" id="13706"/>
    <lineage>
        <taxon>Eukaryota</taxon>
        <taxon>Fungi</taxon>
        <taxon>Fungi incertae sedis</taxon>
        <taxon>Mucoromycota</taxon>
        <taxon>Mucoromycotina</taxon>
        <taxon>Mucoromycetes</taxon>
        <taxon>Mucorales</taxon>
        <taxon>Syncephalastraceae</taxon>
        <taxon>Syncephalastrum</taxon>
    </lineage>
</organism>
<sequence length="301" mass="33942">MDIWPNAAIRNRYVHTSHQALRKCCGCIHLRVGATFSCLLWAGLSLYFSIISFQSLSPFFSHLDPPPLIVFGVVNLLLTMVAFFGLFSLFMNRWEYTRRFSHALWGAIVLVLVDGLVNVVLYLTKRGEFLSCKLWEDESKFGLLAIFIMIILYIYWAACIYSFSHKQGAVRVSEQKMMELGGMPPGGMMQPGMPPPPVAPPPPPPPMAGPGARSNVIVLNNEKPSSKQTTKKSKRSKRFPTFRKKSVQPSAAMLGFHMDEHGNMIDLESQHYWPDTNYEDLAKTSNHDHTKRSGSTPGDRY</sequence>
<feature type="region of interest" description="Disordered" evidence="1">
    <location>
        <begin position="278"/>
        <end position="301"/>
    </location>
</feature>
<gene>
    <name evidence="3" type="ORF">BCR43DRAFT_22590</name>
</gene>
<dbReference type="OrthoDB" id="2385978at2759"/>
<reference evidence="3 4" key="1">
    <citation type="submission" date="2016-07" db="EMBL/GenBank/DDBJ databases">
        <title>Pervasive Adenine N6-methylation of Active Genes in Fungi.</title>
        <authorList>
            <consortium name="DOE Joint Genome Institute"/>
            <person name="Mondo S.J."/>
            <person name="Dannebaum R.O."/>
            <person name="Kuo R.C."/>
            <person name="Labutti K."/>
            <person name="Haridas S."/>
            <person name="Kuo A."/>
            <person name="Salamov A."/>
            <person name="Ahrendt S.R."/>
            <person name="Lipzen A."/>
            <person name="Sullivan W."/>
            <person name="Andreopoulos W.B."/>
            <person name="Clum A."/>
            <person name="Lindquist E."/>
            <person name="Daum C."/>
            <person name="Ramamoorthy G.K."/>
            <person name="Gryganskyi A."/>
            <person name="Culley D."/>
            <person name="Magnuson J.K."/>
            <person name="James T.Y."/>
            <person name="O'Malley M.A."/>
            <person name="Stajich J.E."/>
            <person name="Spatafora J.W."/>
            <person name="Visel A."/>
            <person name="Grigoriev I.V."/>
        </authorList>
    </citation>
    <scope>NUCLEOTIDE SEQUENCE [LARGE SCALE GENOMIC DNA]</scope>
    <source>
        <strain evidence="3 4">NRRL 2496</strain>
    </source>
</reference>
<feature type="transmembrane region" description="Helical" evidence="2">
    <location>
        <begin position="103"/>
        <end position="123"/>
    </location>
</feature>
<feature type="transmembrane region" description="Helical" evidence="2">
    <location>
        <begin position="143"/>
        <end position="163"/>
    </location>
</feature>
<evidence type="ECO:0000256" key="2">
    <source>
        <dbReference type="SAM" id="Phobius"/>
    </source>
</evidence>
<dbReference type="EMBL" id="MCGN01000001">
    <property type="protein sequence ID" value="ORZ02765.1"/>
    <property type="molecule type" value="Genomic_DNA"/>
</dbReference>
<keyword evidence="2" id="KW-1133">Transmembrane helix</keyword>
<dbReference type="AlphaFoldDB" id="A0A1X2HT37"/>
<feature type="region of interest" description="Disordered" evidence="1">
    <location>
        <begin position="184"/>
        <end position="247"/>
    </location>
</feature>
<feature type="transmembrane region" description="Helical" evidence="2">
    <location>
        <begin position="38"/>
        <end position="56"/>
    </location>
</feature>
<dbReference type="Proteomes" id="UP000242180">
    <property type="component" value="Unassembled WGS sequence"/>
</dbReference>
<feature type="compositionally biased region" description="Basic residues" evidence="1">
    <location>
        <begin position="229"/>
        <end position="246"/>
    </location>
</feature>
<name>A0A1X2HT37_SYNRA</name>
<keyword evidence="2" id="KW-0812">Transmembrane</keyword>